<dbReference type="Proteomes" id="UP000501891">
    <property type="component" value="Chromosome"/>
</dbReference>
<proteinExistence type="predicted"/>
<dbReference type="KEGG" id="acru:HHL28_03755"/>
<evidence type="ECO:0000313" key="2">
    <source>
        <dbReference type="EMBL" id="QJE72331.1"/>
    </source>
</evidence>
<sequence>MMSRRARAWRPGFLKVAALGLAVAGLSACANPQADQALYAQQAFVGMPKQTLLSCAGVPDRQAAMDNLEYYTYNSQRITSTTTPSPRFGFGYGHGFGYHPWYGGYGGFGWPETTEIESRDCQATFTLKNGTVQQLIYGGASDGPSGRLGQCYRIVENCLALIPQQAQPAAATR</sequence>
<name>A0A858R4L2_9PROT</name>
<keyword evidence="3" id="KW-1185">Reference proteome</keyword>
<evidence type="ECO:0000313" key="3">
    <source>
        <dbReference type="Proteomes" id="UP000501891"/>
    </source>
</evidence>
<feature type="signal peptide" evidence="1">
    <location>
        <begin position="1"/>
        <end position="30"/>
    </location>
</feature>
<dbReference type="EMBL" id="CP051775">
    <property type="protein sequence ID" value="QJE72331.1"/>
    <property type="molecule type" value="Genomic_DNA"/>
</dbReference>
<feature type="chain" id="PRO_5032713806" description="DUF4136 domain-containing protein" evidence="1">
    <location>
        <begin position="31"/>
        <end position="173"/>
    </location>
</feature>
<reference evidence="2" key="1">
    <citation type="submission" date="2020-04" db="EMBL/GenBank/DDBJ databases">
        <title>A desert anoxygenic phototrophic bacterium fixes CO2 using RubisCO under aerobic conditions.</title>
        <authorList>
            <person name="Tang K."/>
        </authorList>
    </citation>
    <scope>NUCLEOTIDE SEQUENCE [LARGE SCALE GENOMIC DNA]</scope>
    <source>
        <strain evidence="2">MIMtkB3</strain>
    </source>
</reference>
<organism evidence="2 3">
    <name type="scientific">Aerophototrophica crusticola</name>
    <dbReference type="NCBI Taxonomy" id="1709002"/>
    <lineage>
        <taxon>Bacteria</taxon>
        <taxon>Pseudomonadati</taxon>
        <taxon>Pseudomonadota</taxon>
        <taxon>Alphaproteobacteria</taxon>
        <taxon>Rhodospirillales</taxon>
        <taxon>Rhodospirillaceae</taxon>
        <taxon>Aerophototrophica</taxon>
    </lineage>
</organism>
<accession>A0A858R4L2</accession>
<gene>
    <name evidence="2" type="ORF">HHL28_03755</name>
</gene>
<evidence type="ECO:0000256" key="1">
    <source>
        <dbReference type="SAM" id="SignalP"/>
    </source>
</evidence>
<dbReference type="AlphaFoldDB" id="A0A858R4L2"/>
<protein>
    <recommendedName>
        <fullName evidence="4">DUF4136 domain-containing protein</fullName>
    </recommendedName>
</protein>
<evidence type="ECO:0008006" key="4">
    <source>
        <dbReference type="Google" id="ProtNLM"/>
    </source>
</evidence>
<keyword evidence="1" id="KW-0732">Signal</keyword>
<dbReference type="PROSITE" id="PS51257">
    <property type="entry name" value="PROKAR_LIPOPROTEIN"/>
    <property type="match status" value="1"/>
</dbReference>